<evidence type="ECO:0000256" key="8">
    <source>
        <dbReference type="ARBA" id="ARBA00022516"/>
    </source>
</evidence>
<dbReference type="GO" id="GO:0000387">
    <property type="term" value="P:spliceosomal snRNP assembly"/>
    <property type="evidence" value="ECO:0007669"/>
    <property type="project" value="InterPro"/>
</dbReference>
<dbReference type="SMART" id="SM00827">
    <property type="entry name" value="PKS_AT"/>
    <property type="match status" value="1"/>
</dbReference>
<evidence type="ECO:0000256" key="2">
    <source>
        <dbReference type="ARBA" id="ARBA00004173"/>
    </source>
</evidence>
<dbReference type="Gene3D" id="2.30.30.100">
    <property type="match status" value="1"/>
</dbReference>
<evidence type="ECO:0000256" key="19">
    <source>
        <dbReference type="ARBA" id="ARBA00023274"/>
    </source>
</evidence>
<evidence type="ECO:0000256" key="4">
    <source>
        <dbReference type="ARBA" id="ARBA00005194"/>
    </source>
</evidence>
<gene>
    <name evidence="26" type="ORF">DBV15_03812</name>
</gene>
<dbReference type="SMART" id="SM00651">
    <property type="entry name" value="Sm"/>
    <property type="match status" value="1"/>
</dbReference>
<evidence type="ECO:0000256" key="12">
    <source>
        <dbReference type="ARBA" id="ARBA00022832"/>
    </source>
</evidence>
<evidence type="ECO:0000256" key="1">
    <source>
        <dbReference type="ARBA" id="ARBA00004123"/>
    </source>
</evidence>
<organism evidence="26 27">
    <name type="scientific">Temnothorax longispinosus</name>
    <dbReference type="NCBI Taxonomy" id="300112"/>
    <lineage>
        <taxon>Eukaryota</taxon>
        <taxon>Metazoa</taxon>
        <taxon>Ecdysozoa</taxon>
        <taxon>Arthropoda</taxon>
        <taxon>Hexapoda</taxon>
        <taxon>Insecta</taxon>
        <taxon>Pterygota</taxon>
        <taxon>Neoptera</taxon>
        <taxon>Endopterygota</taxon>
        <taxon>Hymenoptera</taxon>
        <taxon>Apocrita</taxon>
        <taxon>Aculeata</taxon>
        <taxon>Formicoidea</taxon>
        <taxon>Formicidae</taxon>
        <taxon>Myrmicinae</taxon>
        <taxon>Temnothorax</taxon>
    </lineage>
</organism>
<dbReference type="FunFam" id="2.30.30.100:FF:000016">
    <property type="entry name" value="Small nuclear ribonucleoprotein Sm D1"/>
    <property type="match status" value="1"/>
</dbReference>
<dbReference type="Gene3D" id="3.40.366.10">
    <property type="entry name" value="Malonyl-Coenzyme A Acyl Carrier Protein, domain 2"/>
    <property type="match status" value="1"/>
</dbReference>
<evidence type="ECO:0000256" key="6">
    <source>
        <dbReference type="ARBA" id="ARBA00013258"/>
    </source>
</evidence>
<dbReference type="InterPro" id="IPR052760">
    <property type="entry name" value="Mitochondrial_malonyltrans"/>
</dbReference>
<keyword evidence="13" id="KW-0809">Transit peptide</keyword>
<accession>A0A4S2JC65</accession>
<evidence type="ECO:0000313" key="27">
    <source>
        <dbReference type="Proteomes" id="UP000310200"/>
    </source>
</evidence>
<keyword evidence="27" id="KW-1185">Reference proteome</keyword>
<evidence type="ECO:0000313" key="26">
    <source>
        <dbReference type="EMBL" id="TGZ32037.1"/>
    </source>
</evidence>
<evidence type="ECO:0000256" key="14">
    <source>
        <dbReference type="ARBA" id="ARBA00023098"/>
    </source>
</evidence>
<dbReference type="EMBL" id="QBLH01003970">
    <property type="protein sequence ID" value="TGZ32037.1"/>
    <property type="molecule type" value="Genomic_DNA"/>
</dbReference>
<keyword evidence="19" id="KW-0687">Ribonucleoprotein</keyword>
<dbReference type="InterPro" id="IPR034102">
    <property type="entry name" value="Sm_D1"/>
</dbReference>
<keyword evidence="14" id="KW-0443">Lipid metabolism</keyword>
<dbReference type="InterPro" id="IPR010920">
    <property type="entry name" value="LSM_dom_sf"/>
</dbReference>
<sequence>MLSLTMLQRALSGKTAPCLSRLLSLRQVNKFSDTAATKNESSGELNTGESRDKPVASDVEIPSGEENVSRLLKEAATYSDAQDTSWATTPYPADAPTSVEEEVAKPKVDPLDTCVVLFPGQGTIKVGTVQKYLRFPQARELFEIANEILDYNLLKLCLNGPQEKLDQTRFNQPATVVSSLAALERLREERPRVFETCKAAAGYSVGELTALIFSGALPFEDGIRLVSVRGAAMQYASEKCSQGMLSVHCTPQAAITEACKNAQKWAQDCGVEVPVCQVAVYLYTQSKILAGNTQALEYIEKNAKKYGFSKLTRLPVSGAFHTKLMEPALKSFGKMLHTLEFNDFRCQVYSNCKGHVYGNPSLIKRYLVKQIVTPVKWEQSMQLLYNRPPGTDFPRTFDVGSGGRMSTILKFLMKLSHETVTIELKNGTQVTGTITGVDVAMNTHLKTVKMTIKNRDPIQLETLSLRGNNIRYYILPDSLPLETLLIDDTPKAKAKKKEAARGAARGRGRGARGGRGGRGGRGRGRGRR</sequence>
<feature type="region of interest" description="Disordered" evidence="24">
    <location>
        <begin position="35"/>
        <end position="59"/>
    </location>
</feature>
<dbReference type="GO" id="GO:0005739">
    <property type="term" value="C:mitochondrion"/>
    <property type="evidence" value="ECO:0007669"/>
    <property type="project" value="UniProtKB-SubCell"/>
</dbReference>
<feature type="compositionally biased region" description="Basic residues" evidence="24">
    <location>
        <begin position="518"/>
        <end position="528"/>
    </location>
</feature>
<comment type="pathway">
    <text evidence="4">Lipid metabolism; fatty acid biosynthesis.</text>
</comment>
<feature type="domain" description="Sm" evidence="25">
    <location>
        <begin position="407"/>
        <end position="479"/>
    </location>
</feature>
<evidence type="ECO:0000256" key="13">
    <source>
        <dbReference type="ARBA" id="ARBA00022946"/>
    </source>
</evidence>
<reference evidence="26 27" key="1">
    <citation type="journal article" date="2019" name="Philos. Trans. R. Soc. Lond., B, Biol. Sci.">
        <title>Ant behaviour and brain gene expression of defending hosts depend on the ecological success of the intruding social parasite.</title>
        <authorList>
            <person name="Kaur R."/>
            <person name="Stoldt M."/>
            <person name="Jongepier E."/>
            <person name="Feldmeyer B."/>
            <person name="Menzel F."/>
            <person name="Bornberg-Bauer E."/>
            <person name="Foitzik S."/>
        </authorList>
    </citation>
    <scope>NUCLEOTIDE SEQUENCE [LARGE SCALE GENOMIC DNA]</scope>
    <source>
        <tissue evidence="26">Whole body</tissue>
    </source>
</reference>
<dbReference type="SUPFAM" id="SSF55048">
    <property type="entry name" value="Probable ACP-binding domain of malonyl-CoA ACP transacylase"/>
    <property type="match status" value="1"/>
</dbReference>
<keyword evidence="18" id="KW-0539">Nucleus</keyword>
<evidence type="ECO:0000256" key="15">
    <source>
        <dbReference type="ARBA" id="ARBA00023128"/>
    </source>
</evidence>
<evidence type="ECO:0000256" key="21">
    <source>
        <dbReference type="ARBA" id="ARBA00061523"/>
    </source>
</evidence>
<dbReference type="Proteomes" id="UP000310200">
    <property type="component" value="Unassembled WGS sequence"/>
</dbReference>
<comment type="similarity">
    <text evidence="5">Belongs to the snRNP core protein family.</text>
</comment>
<evidence type="ECO:0000256" key="10">
    <source>
        <dbReference type="ARBA" id="ARBA00022679"/>
    </source>
</evidence>
<dbReference type="InterPro" id="IPR016035">
    <property type="entry name" value="Acyl_Trfase/lysoPLipase"/>
</dbReference>
<evidence type="ECO:0000259" key="25">
    <source>
        <dbReference type="PROSITE" id="PS52002"/>
    </source>
</evidence>
<evidence type="ECO:0000256" key="22">
    <source>
        <dbReference type="ARBA" id="ARBA00073888"/>
    </source>
</evidence>
<dbReference type="Pfam" id="PF00698">
    <property type="entry name" value="Acyl_transf_1"/>
    <property type="match status" value="1"/>
</dbReference>
<dbReference type="Pfam" id="PF01423">
    <property type="entry name" value="LSM"/>
    <property type="match status" value="1"/>
</dbReference>
<dbReference type="Gene3D" id="3.30.70.250">
    <property type="entry name" value="Malonyl-CoA ACP transacylase, ACP-binding"/>
    <property type="match status" value="1"/>
</dbReference>
<dbReference type="GO" id="GO:0003723">
    <property type="term" value="F:RNA binding"/>
    <property type="evidence" value="ECO:0007669"/>
    <property type="project" value="InterPro"/>
</dbReference>
<keyword evidence="11" id="KW-0747">Spliceosome</keyword>
<dbReference type="InterPro" id="IPR001163">
    <property type="entry name" value="Sm_dom_euk/arc"/>
</dbReference>
<dbReference type="InterPro" id="IPR047575">
    <property type="entry name" value="Sm"/>
</dbReference>
<dbReference type="STRING" id="300112.A0A4S2JC65"/>
<dbReference type="CDD" id="cd01724">
    <property type="entry name" value="Sm_D1"/>
    <property type="match status" value="1"/>
</dbReference>
<evidence type="ECO:0000256" key="23">
    <source>
        <dbReference type="ARBA" id="ARBA00077751"/>
    </source>
</evidence>
<dbReference type="AlphaFoldDB" id="A0A4S2JC65"/>
<keyword evidence="9" id="KW-0507">mRNA processing</keyword>
<evidence type="ECO:0000256" key="7">
    <source>
        <dbReference type="ARBA" id="ARBA00022490"/>
    </source>
</evidence>
<evidence type="ECO:0000256" key="3">
    <source>
        <dbReference type="ARBA" id="ARBA00004496"/>
    </source>
</evidence>
<dbReference type="InterPro" id="IPR014043">
    <property type="entry name" value="Acyl_transferase_dom"/>
</dbReference>
<evidence type="ECO:0000256" key="24">
    <source>
        <dbReference type="SAM" id="MobiDB-lite"/>
    </source>
</evidence>
<comment type="caution">
    <text evidence="26">The sequence shown here is derived from an EMBL/GenBank/DDBJ whole genome shotgun (WGS) entry which is preliminary data.</text>
</comment>
<keyword evidence="15" id="KW-0496">Mitochondrion</keyword>
<evidence type="ECO:0000256" key="17">
    <source>
        <dbReference type="ARBA" id="ARBA00023187"/>
    </source>
</evidence>
<dbReference type="InterPro" id="IPR001227">
    <property type="entry name" value="Ac_transferase_dom_sf"/>
</dbReference>
<feature type="compositionally biased region" description="Basic residues" evidence="24">
    <location>
        <begin position="492"/>
        <end position="512"/>
    </location>
</feature>
<dbReference type="EC" id="2.3.1.39" evidence="6"/>
<feature type="region of interest" description="Disordered" evidence="24">
    <location>
        <begin position="491"/>
        <end position="528"/>
    </location>
</feature>
<name>A0A4S2JC65_9HYME</name>
<keyword evidence="17" id="KW-0508">mRNA splicing</keyword>
<keyword evidence="16" id="KW-0275">Fatty acid biosynthesis</keyword>
<keyword evidence="12" id="KW-0276">Fatty acid metabolism</keyword>
<dbReference type="PANTHER" id="PTHR47170:SF2">
    <property type="entry name" value="MALONYL-COA:ACP TRANSACYLASE (MAT) DOMAIN-CONTAINING PROTEIN"/>
    <property type="match status" value="1"/>
</dbReference>
<dbReference type="GO" id="GO:0004314">
    <property type="term" value="F:[acyl-carrier-protein] S-malonyltransferase activity"/>
    <property type="evidence" value="ECO:0007669"/>
    <property type="project" value="UniProtKB-EC"/>
</dbReference>
<proteinExistence type="inferred from homology"/>
<evidence type="ECO:0000256" key="18">
    <source>
        <dbReference type="ARBA" id="ARBA00023242"/>
    </source>
</evidence>
<dbReference type="UniPathway" id="UPA00094"/>
<evidence type="ECO:0000256" key="11">
    <source>
        <dbReference type="ARBA" id="ARBA00022728"/>
    </source>
</evidence>
<dbReference type="SUPFAM" id="SSF52151">
    <property type="entry name" value="FabD/lysophospholipase-like"/>
    <property type="match status" value="1"/>
</dbReference>
<evidence type="ECO:0000256" key="5">
    <source>
        <dbReference type="ARBA" id="ARBA00008146"/>
    </source>
</evidence>
<dbReference type="PROSITE" id="PS52002">
    <property type="entry name" value="SM"/>
    <property type="match status" value="1"/>
</dbReference>
<dbReference type="FunFam" id="3.30.70.250:FF:000005">
    <property type="entry name" value="Malonyl-CoA-acyl carrier protein transacylase, mitochondrial"/>
    <property type="match status" value="1"/>
</dbReference>
<comment type="subcellular location">
    <subcellularLocation>
        <location evidence="3">Cytoplasm</location>
    </subcellularLocation>
    <subcellularLocation>
        <location evidence="2">Mitochondrion</location>
    </subcellularLocation>
    <subcellularLocation>
        <location evidence="1">Nucleus</location>
    </subcellularLocation>
</comment>
<dbReference type="InterPro" id="IPR016036">
    <property type="entry name" value="Malonyl_transacylase_ACP-bd"/>
</dbReference>
<dbReference type="GO" id="GO:0006633">
    <property type="term" value="P:fatty acid biosynthetic process"/>
    <property type="evidence" value="ECO:0007669"/>
    <property type="project" value="UniProtKB-UniPathway"/>
</dbReference>
<dbReference type="PANTHER" id="PTHR47170">
    <property type="entry name" value="MALONYL-COA ACP TRANSACYLASE, ACP-BINDING"/>
    <property type="match status" value="1"/>
</dbReference>
<keyword evidence="7" id="KW-0963">Cytoplasm</keyword>
<evidence type="ECO:0000256" key="20">
    <source>
        <dbReference type="ARBA" id="ARBA00033121"/>
    </source>
</evidence>
<dbReference type="SUPFAM" id="SSF50182">
    <property type="entry name" value="Sm-like ribonucleoproteins"/>
    <property type="match status" value="1"/>
</dbReference>
<comment type="similarity">
    <text evidence="21">Belongs to the type II malonyltransferase family.</text>
</comment>
<feature type="compositionally biased region" description="Polar residues" evidence="24">
    <location>
        <begin position="35"/>
        <end position="48"/>
    </location>
</feature>
<keyword evidence="10" id="KW-0808">Transferase</keyword>
<keyword evidence="8" id="KW-0444">Lipid biosynthesis</keyword>
<dbReference type="GO" id="GO:0005681">
    <property type="term" value="C:spliceosomal complex"/>
    <property type="evidence" value="ECO:0007669"/>
    <property type="project" value="UniProtKB-KW"/>
</dbReference>
<protein>
    <recommendedName>
        <fullName evidence="22">Probable small nuclear ribonucleoprotein Sm D1</fullName>
        <ecNumber evidence="6">2.3.1.39</ecNumber>
    </recommendedName>
    <alternativeName>
        <fullName evidence="23">[Acyl-carrier-protein] malonyltransferase</fullName>
    </alternativeName>
    <alternativeName>
        <fullName evidence="20">snRNP core protein D1</fullName>
    </alternativeName>
</protein>
<evidence type="ECO:0000256" key="9">
    <source>
        <dbReference type="ARBA" id="ARBA00022664"/>
    </source>
</evidence>
<evidence type="ECO:0000256" key="16">
    <source>
        <dbReference type="ARBA" id="ARBA00023160"/>
    </source>
</evidence>